<keyword evidence="2" id="KW-1185">Reference proteome</keyword>
<gene>
    <name evidence="1" type="ORF">K3G42_020300</name>
</gene>
<comment type="caution">
    <text evidence="1">The sequence shown here is derived from an EMBL/GenBank/DDBJ whole genome shotgun (WGS) entry which is preliminary data.</text>
</comment>
<evidence type="ECO:0000313" key="1">
    <source>
        <dbReference type="EMBL" id="KAH8016616.1"/>
    </source>
</evidence>
<evidence type="ECO:0000313" key="2">
    <source>
        <dbReference type="Proteomes" id="UP000827872"/>
    </source>
</evidence>
<organism evidence="1 2">
    <name type="scientific">Sphaerodactylus townsendi</name>
    <dbReference type="NCBI Taxonomy" id="933632"/>
    <lineage>
        <taxon>Eukaryota</taxon>
        <taxon>Metazoa</taxon>
        <taxon>Chordata</taxon>
        <taxon>Craniata</taxon>
        <taxon>Vertebrata</taxon>
        <taxon>Euteleostomi</taxon>
        <taxon>Lepidosauria</taxon>
        <taxon>Squamata</taxon>
        <taxon>Bifurcata</taxon>
        <taxon>Gekkota</taxon>
        <taxon>Sphaerodactylidae</taxon>
        <taxon>Sphaerodactylus</taxon>
    </lineage>
</organism>
<protein>
    <submittedName>
        <fullName evidence="1">Uncharacterized protein</fullName>
    </submittedName>
</protein>
<dbReference type="EMBL" id="CM037614">
    <property type="protein sequence ID" value="KAH8016616.1"/>
    <property type="molecule type" value="Genomic_DNA"/>
</dbReference>
<accession>A0ACB8GAK2</accession>
<sequence>MSSSQTLDFPLWGSYIPFWSRSSEGWGWETTASVLIFLIWMEEMFKIIHEKVGVNCMVVNYWAVLRSPWLSPEWVFIFSVFAYRGVAGFSCWEISHQTRLGSLSC</sequence>
<name>A0ACB8GAK2_9SAUR</name>
<dbReference type="Proteomes" id="UP000827872">
    <property type="component" value="Linkage Group LG01"/>
</dbReference>
<proteinExistence type="predicted"/>
<reference evidence="1" key="1">
    <citation type="submission" date="2021-08" db="EMBL/GenBank/DDBJ databases">
        <title>The first chromosome-level gecko genome reveals the dynamic sex chromosomes of Neotropical dwarf geckos (Sphaerodactylidae: Sphaerodactylus).</title>
        <authorList>
            <person name="Pinto B.J."/>
            <person name="Keating S.E."/>
            <person name="Gamble T."/>
        </authorList>
    </citation>
    <scope>NUCLEOTIDE SEQUENCE</scope>
    <source>
        <strain evidence="1">TG3544</strain>
    </source>
</reference>